<protein>
    <submittedName>
        <fullName evidence="2">Uncharacterized protein</fullName>
    </submittedName>
</protein>
<sequence length="84" mass="8739">MGMGKRARNAASHNGVDVPILICLAVLDPMAVVPAGLVRSAGVRRASGVMALDAIANWIVNWPQLHRGPQSGKEGSTREGTLPA</sequence>
<organism evidence="2 4">
    <name type="scientific">Streptomyces platensis</name>
    <dbReference type="NCBI Taxonomy" id="58346"/>
    <lineage>
        <taxon>Bacteria</taxon>
        <taxon>Bacillati</taxon>
        <taxon>Actinomycetota</taxon>
        <taxon>Actinomycetes</taxon>
        <taxon>Kitasatosporales</taxon>
        <taxon>Streptomycetaceae</taxon>
        <taxon>Streptomyces</taxon>
    </lineage>
</organism>
<evidence type="ECO:0000313" key="3">
    <source>
        <dbReference type="Proteomes" id="UP000194225"/>
    </source>
</evidence>
<evidence type="ECO:0000313" key="1">
    <source>
        <dbReference type="EMBL" id="OSY47083.1"/>
    </source>
</evidence>
<name>A0AAE6NDQ8_STRPT</name>
<gene>
    <name evidence="1" type="ORF">BG653_01511</name>
    <name evidence="2" type="ORF">CP981_04360</name>
</gene>
<reference evidence="1 3" key="1">
    <citation type="submission" date="2016-09" db="EMBL/GenBank/DDBJ databases">
        <title>Streptomyces platensis DSM40041, a candidate organism with high potential of specific P450 cytochromes.</title>
        <authorList>
            <person name="Grumaz C."/>
            <person name="Vainshtein Y."/>
            <person name="Kirstahler P."/>
            <person name="Sohn K."/>
        </authorList>
    </citation>
    <scope>NUCLEOTIDE SEQUENCE [LARGE SCALE GENOMIC DNA]</scope>
    <source>
        <strain evidence="1 3">DSM 40041</strain>
    </source>
</reference>
<dbReference type="Proteomes" id="UP000194225">
    <property type="component" value="Unassembled WGS sequence"/>
</dbReference>
<proteinExistence type="predicted"/>
<evidence type="ECO:0000313" key="2">
    <source>
        <dbReference type="EMBL" id="QEV51009.1"/>
    </source>
</evidence>
<dbReference type="Proteomes" id="UP000325458">
    <property type="component" value="Chromosome"/>
</dbReference>
<dbReference type="EMBL" id="MIGA01000006">
    <property type="protein sequence ID" value="OSY47083.1"/>
    <property type="molecule type" value="Genomic_DNA"/>
</dbReference>
<dbReference type="KEGG" id="spla:CP981_04360"/>
<accession>A0AAE6NDQ8</accession>
<keyword evidence="3" id="KW-1185">Reference proteome</keyword>
<dbReference type="EMBL" id="CP023691">
    <property type="protein sequence ID" value="QEV51009.1"/>
    <property type="molecule type" value="Genomic_DNA"/>
</dbReference>
<evidence type="ECO:0000313" key="4">
    <source>
        <dbReference type="Proteomes" id="UP000325458"/>
    </source>
</evidence>
<reference evidence="2 4" key="2">
    <citation type="submission" date="2017-09" db="EMBL/GenBank/DDBJ databases">
        <authorList>
            <person name="Lee N."/>
            <person name="Cho B.-K."/>
        </authorList>
    </citation>
    <scope>NUCLEOTIDE SEQUENCE [LARGE SCALE GENOMIC DNA]</scope>
    <source>
        <strain evidence="2 4">ATCC 23948</strain>
    </source>
</reference>
<dbReference type="AlphaFoldDB" id="A0AAE6NDQ8"/>